<evidence type="ECO:0000313" key="4">
    <source>
        <dbReference type="Proteomes" id="UP000260862"/>
    </source>
</evidence>
<feature type="signal peptide" evidence="2">
    <location>
        <begin position="1"/>
        <end position="22"/>
    </location>
</feature>
<evidence type="ECO:0000313" key="3">
    <source>
        <dbReference type="EMBL" id="RGK56293.1"/>
    </source>
</evidence>
<dbReference type="RefSeq" id="WP_117672166.1">
    <property type="nucleotide sequence ID" value="NZ_CABOGR010000011.1"/>
</dbReference>
<keyword evidence="2" id="KW-0732">Signal</keyword>
<reference evidence="3 4" key="1">
    <citation type="submission" date="2018-08" db="EMBL/GenBank/DDBJ databases">
        <title>A genome reference for cultivated species of the human gut microbiota.</title>
        <authorList>
            <person name="Zou Y."/>
            <person name="Xue W."/>
            <person name="Luo G."/>
        </authorList>
    </citation>
    <scope>NUCLEOTIDE SEQUENCE [LARGE SCALE GENOMIC DNA]</scope>
    <source>
        <strain evidence="3 4">TF10-3AC</strain>
    </source>
</reference>
<feature type="coiled-coil region" evidence="1">
    <location>
        <begin position="144"/>
        <end position="177"/>
    </location>
</feature>
<comment type="caution">
    <text evidence="3">The sequence shown here is derived from an EMBL/GenBank/DDBJ whole genome shotgun (WGS) entry which is preliminary data.</text>
</comment>
<sequence>MINTPSLTCFCTALLISVSLSAQVSQKGNVRIFNSQHTPLPGVQLMAIGAPATDTDNNGEFCFHFLNHKAGTAISSPQAYKKGYEVVNSDMLNGWILSEKRSLDIVMAPEGTIEEQKNHYYAIAISHFSKLRNKTVQEINHLYAQQKITQAERAQRLKELAEENHTFMNMLDKYAEKFARINPDDITQIEKQVLKLVEDGKLTEAIELYNNSGLIVQARQKLQQRTQADEDIDLLAERMYRYADLCALAGGKENEQKAYDTYKWIAEILPDRFSYVLKYVLQKITLGEQDLEEWADRCQKLAFDEKSLIQVLNLKTLIATNIRKDYSKAFEYNQQALEILQQAQEAMPSGDYLAVMQITLHQTAYLLEAIHEWKQAEEVYLSNIKNLEEQIAVSDNQLFIRIQKGSLLDSYTSLMRLYSQKEDLEKARQTAAKIKEISLNDPDLDEEKRISIELNYLDMLLDFAMNAGQMKDAYKIAAEAYTKAEVLYQKNPITKAAEFLQRYIVYLQLSVDSETDAFPERAELLRTRIEQEFTSLSPDFKINALHNLEMMYSTYYSRKGNQPEERRSLVKAYQYTKKLSESSSSQFTQENLYARAKYIDVLIAESKNQEAAQEALELDALYSIQSAWGYQNLSVESSMGVALVCGGYYELGLKYLERVKEGREKELKKYPHNNELKANTCSTYNNLSLGYSKLKKYKQALKEQLKAYTLMKDLYAQNKAQLGTNYMLITMNISVNYYQNGDNQQALHYLEEASAIAEEMKALFPQYFATYPIVVKLAKGDLLSKLSQPGAQELLKEGLEYKAGSQPNDALLLYTLKEYHSNGLYTK</sequence>
<proteinExistence type="predicted"/>
<accession>A0A3E4N2S7</accession>
<dbReference type="Proteomes" id="UP000260862">
    <property type="component" value="Unassembled WGS sequence"/>
</dbReference>
<evidence type="ECO:0000256" key="1">
    <source>
        <dbReference type="SAM" id="Coils"/>
    </source>
</evidence>
<dbReference type="InterPro" id="IPR011990">
    <property type="entry name" value="TPR-like_helical_dom_sf"/>
</dbReference>
<dbReference type="Gene3D" id="1.25.40.10">
    <property type="entry name" value="Tetratricopeptide repeat domain"/>
    <property type="match status" value="2"/>
</dbReference>
<keyword evidence="1" id="KW-0175">Coiled coil</keyword>
<dbReference type="AlphaFoldDB" id="A0A3E4N2S7"/>
<protein>
    <submittedName>
        <fullName evidence="3">Tetratricopeptide repeat protein</fullName>
    </submittedName>
</protein>
<name>A0A3E4N2S7_9BACT</name>
<dbReference type="EMBL" id="QSQT01000011">
    <property type="protein sequence ID" value="RGK56293.1"/>
    <property type="molecule type" value="Genomic_DNA"/>
</dbReference>
<gene>
    <name evidence="3" type="ORF">DXD04_07215</name>
</gene>
<keyword evidence="4" id="KW-1185">Reference proteome</keyword>
<evidence type="ECO:0000256" key="2">
    <source>
        <dbReference type="SAM" id="SignalP"/>
    </source>
</evidence>
<feature type="chain" id="PRO_5017667222" evidence="2">
    <location>
        <begin position="23"/>
        <end position="827"/>
    </location>
</feature>
<organism evidence="3 4">
    <name type="scientific">Phocaeicola plebeius</name>
    <dbReference type="NCBI Taxonomy" id="310297"/>
    <lineage>
        <taxon>Bacteria</taxon>
        <taxon>Pseudomonadati</taxon>
        <taxon>Bacteroidota</taxon>
        <taxon>Bacteroidia</taxon>
        <taxon>Bacteroidales</taxon>
        <taxon>Bacteroidaceae</taxon>
        <taxon>Phocaeicola</taxon>
    </lineage>
</organism>